<evidence type="ECO:0000259" key="2">
    <source>
        <dbReference type="Pfam" id="PF00149"/>
    </source>
</evidence>
<feature type="domain" description="Calcineurin-like phosphoesterase" evidence="2">
    <location>
        <begin position="97"/>
        <end position="294"/>
    </location>
</feature>
<organism evidence="3">
    <name type="scientific">Neospora caninum (strain Liverpool)</name>
    <dbReference type="NCBI Taxonomy" id="572307"/>
    <lineage>
        <taxon>Eukaryota</taxon>
        <taxon>Sar</taxon>
        <taxon>Alveolata</taxon>
        <taxon>Apicomplexa</taxon>
        <taxon>Conoidasida</taxon>
        <taxon>Coccidia</taxon>
        <taxon>Eucoccidiorida</taxon>
        <taxon>Eimeriorina</taxon>
        <taxon>Sarcocystidae</taxon>
        <taxon>Neospora</taxon>
    </lineage>
</organism>
<dbReference type="Gene3D" id="3.60.21.10">
    <property type="match status" value="1"/>
</dbReference>
<dbReference type="PANTHER" id="PTHR46546">
    <property type="entry name" value="SHEWANELLA-LIKE PROTEIN PHOSPHATASE 1"/>
    <property type="match status" value="1"/>
</dbReference>
<feature type="region of interest" description="Disordered" evidence="1">
    <location>
        <begin position="372"/>
        <end position="420"/>
    </location>
</feature>
<name>A0A0F7U5J2_NEOCL</name>
<dbReference type="GO" id="GO:0016787">
    <property type="term" value="F:hydrolase activity"/>
    <property type="evidence" value="ECO:0007669"/>
    <property type="project" value="InterPro"/>
</dbReference>
<protein>
    <submittedName>
        <fullName evidence="3">Metallophosphoesterase, related</fullName>
    </submittedName>
</protein>
<dbReference type="Pfam" id="PF00149">
    <property type="entry name" value="Metallophos"/>
    <property type="match status" value="1"/>
</dbReference>
<evidence type="ECO:0000313" key="3">
    <source>
        <dbReference type="EMBL" id="CEL65043.1"/>
    </source>
</evidence>
<dbReference type="SUPFAM" id="SSF56300">
    <property type="entry name" value="Metallo-dependent phosphatases"/>
    <property type="match status" value="1"/>
</dbReference>
<dbReference type="EMBL" id="LN714477">
    <property type="protein sequence ID" value="CEL65043.1"/>
    <property type="molecule type" value="Genomic_DNA"/>
</dbReference>
<dbReference type="AlphaFoldDB" id="A0A0F7U5J2"/>
<dbReference type="PANTHER" id="PTHR46546:SF4">
    <property type="entry name" value="SHEWANELLA-LIKE PROTEIN PHOSPHATASE 1"/>
    <property type="match status" value="1"/>
</dbReference>
<proteinExistence type="predicted"/>
<sequence length="420" mass="46171">MFCSLPHNSWLSRERTSVGSLRFSQCRRPLVEKGALPSGRSTIVPVCVRSTWQNQRGGRARTKMNVYLLAFLFTCFLTRPMTALASDSLDFLWPGSRILAVGDLHGDIGNTMLLLYGAGVVDEDGNWIGGDSLLIQTGDVVDRGPDGKRIYDYLSTLSAQAKERGGKIVQLLGNHDVMNVCGDFRYAHPAETMEFGGAAGRRQQFMDDGHYGKMLRSFPASIKVNGVIFAHAGIPSEFAAVGLGKLTQQLHEELADDCKLHNVRFYNEAMGLRTGDLFVAGSHGPLWTRVFSMGQMTKICEELEKALGILESEKMVIGHTVQESGNIEFYCDGRLILIDTGISRYVANSPRMLEIQNGAFFEWRLEISEQVSEGEPSVRGTKRPLNIPALKEPDSTATRTDGSAAGHEDKSDGSCRGDEL</sequence>
<evidence type="ECO:0000256" key="1">
    <source>
        <dbReference type="SAM" id="MobiDB-lite"/>
    </source>
</evidence>
<accession>A0A0F7U5J2</accession>
<feature type="compositionally biased region" description="Basic and acidic residues" evidence="1">
    <location>
        <begin position="406"/>
        <end position="420"/>
    </location>
</feature>
<dbReference type="InterPro" id="IPR029052">
    <property type="entry name" value="Metallo-depent_PP-like"/>
</dbReference>
<dbReference type="InterPro" id="IPR004843">
    <property type="entry name" value="Calcineurin-like_PHP"/>
</dbReference>
<gene>
    <name evidence="3" type="ORF">BN1204_009030</name>
</gene>
<reference evidence="3" key="1">
    <citation type="journal article" date="2015" name="PLoS ONE">
        <title>Comprehensive Evaluation of Toxoplasma gondii VEG and Neospora caninum LIV Genomes with Tachyzoite Stage Transcriptome and Proteome Defines Novel Transcript Features.</title>
        <authorList>
            <person name="Ramaprasad A."/>
            <person name="Mourier T."/>
            <person name="Naeem R."/>
            <person name="Malas T.B."/>
            <person name="Moussa E."/>
            <person name="Panigrahi A."/>
            <person name="Vermont S.J."/>
            <person name="Otto T.D."/>
            <person name="Wastling J."/>
            <person name="Pain A."/>
        </authorList>
    </citation>
    <scope>NUCLEOTIDE SEQUENCE</scope>
    <source>
        <strain evidence="3">Liverpool</strain>
    </source>
</reference>